<evidence type="ECO:0000259" key="1">
    <source>
        <dbReference type="PROSITE" id="PS51725"/>
    </source>
</evidence>
<dbReference type="PROSITE" id="PS51725">
    <property type="entry name" value="ABM"/>
    <property type="match status" value="1"/>
</dbReference>
<dbReference type="RefSeq" id="WP_141921714.1">
    <property type="nucleotide sequence ID" value="NZ_VFQC01000001.1"/>
</dbReference>
<protein>
    <submittedName>
        <fullName evidence="2">Heme-degrading monooxygenase HmoA</fullName>
    </submittedName>
</protein>
<dbReference type="Pfam" id="PF03992">
    <property type="entry name" value="ABM"/>
    <property type="match status" value="1"/>
</dbReference>
<dbReference type="EMBL" id="VFQC01000001">
    <property type="protein sequence ID" value="TQN30465.1"/>
    <property type="molecule type" value="Genomic_DNA"/>
</dbReference>
<name>A0A543NF53_9ACTN</name>
<dbReference type="InterPro" id="IPR011008">
    <property type="entry name" value="Dimeric_a/b-barrel"/>
</dbReference>
<proteinExistence type="predicted"/>
<dbReference type="InterPro" id="IPR007138">
    <property type="entry name" value="ABM_dom"/>
</dbReference>
<evidence type="ECO:0000313" key="3">
    <source>
        <dbReference type="Proteomes" id="UP000317422"/>
    </source>
</evidence>
<dbReference type="Gene3D" id="3.30.70.100">
    <property type="match status" value="1"/>
</dbReference>
<feature type="domain" description="ABM" evidence="1">
    <location>
        <begin position="2"/>
        <end position="92"/>
    </location>
</feature>
<organism evidence="2 3">
    <name type="scientific">Haloactinospora alba</name>
    <dbReference type="NCBI Taxonomy" id="405555"/>
    <lineage>
        <taxon>Bacteria</taxon>
        <taxon>Bacillati</taxon>
        <taxon>Actinomycetota</taxon>
        <taxon>Actinomycetes</taxon>
        <taxon>Streptosporangiales</taxon>
        <taxon>Nocardiopsidaceae</taxon>
        <taxon>Haloactinospora</taxon>
    </lineage>
</organism>
<dbReference type="GO" id="GO:0004497">
    <property type="term" value="F:monooxygenase activity"/>
    <property type="evidence" value="ECO:0007669"/>
    <property type="project" value="UniProtKB-KW"/>
</dbReference>
<dbReference type="AlphaFoldDB" id="A0A543NF53"/>
<reference evidence="2 3" key="1">
    <citation type="submission" date="2019-06" db="EMBL/GenBank/DDBJ databases">
        <title>Sequencing the genomes of 1000 actinobacteria strains.</title>
        <authorList>
            <person name="Klenk H.-P."/>
        </authorList>
    </citation>
    <scope>NUCLEOTIDE SEQUENCE [LARGE SCALE GENOMIC DNA]</scope>
    <source>
        <strain evidence="2 3">DSM 45015</strain>
    </source>
</reference>
<comment type="caution">
    <text evidence="2">The sequence shown here is derived from an EMBL/GenBank/DDBJ whole genome shotgun (WGS) entry which is preliminary data.</text>
</comment>
<evidence type="ECO:0000313" key="2">
    <source>
        <dbReference type="EMBL" id="TQN30465.1"/>
    </source>
</evidence>
<keyword evidence="2" id="KW-0503">Monooxygenase</keyword>
<keyword evidence="3" id="KW-1185">Reference proteome</keyword>
<sequence>MIIEHAEMLVSAGREEEFEAAFARGRRILAQAPGYRWSRLTRQVENPESYLLLVGWDTLEDHTEGFRNSELFSQWRATVGEFFVSPPTVTHYTGQLDPVD</sequence>
<dbReference type="Proteomes" id="UP000317422">
    <property type="component" value="Unassembled WGS sequence"/>
</dbReference>
<dbReference type="OrthoDB" id="5193042at2"/>
<keyword evidence="2" id="KW-0560">Oxidoreductase</keyword>
<accession>A0A543NF53</accession>
<dbReference type="SUPFAM" id="SSF54909">
    <property type="entry name" value="Dimeric alpha+beta barrel"/>
    <property type="match status" value="1"/>
</dbReference>
<gene>
    <name evidence="2" type="ORF">FHX37_0343</name>
</gene>